<accession>A0AA40F9M5</accession>
<sequence>MAGVWGGQAAWALGSVRMGPWHTMVCLLILGGQFNDISSGATSPRYSRDVKLYAQGGGPFVLDGDDPRRHFGKFRSTVSGFFGGKPTFGSEASFNVACLSRLVGSRQLSR</sequence>
<dbReference type="Proteomes" id="UP001172155">
    <property type="component" value="Unassembled WGS sequence"/>
</dbReference>
<proteinExistence type="predicted"/>
<protein>
    <submittedName>
        <fullName evidence="2">Uncharacterized protein</fullName>
    </submittedName>
</protein>
<evidence type="ECO:0000313" key="2">
    <source>
        <dbReference type="EMBL" id="KAK0753276.1"/>
    </source>
</evidence>
<evidence type="ECO:0000313" key="3">
    <source>
        <dbReference type="Proteomes" id="UP001172155"/>
    </source>
</evidence>
<reference evidence="2" key="1">
    <citation type="submission" date="2023-06" db="EMBL/GenBank/DDBJ databases">
        <title>Genome-scale phylogeny and comparative genomics of the fungal order Sordariales.</title>
        <authorList>
            <consortium name="Lawrence Berkeley National Laboratory"/>
            <person name="Hensen N."/>
            <person name="Bonometti L."/>
            <person name="Westerberg I."/>
            <person name="Brannstrom I.O."/>
            <person name="Guillou S."/>
            <person name="Cros-Aarteil S."/>
            <person name="Calhoun S."/>
            <person name="Haridas S."/>
            <person name="Kuo A."/>
            <person name="Mondo S."/>
            <person name="Pangilinan J."/>
            <person name="Riley R."/>
            <person name="LaButti K."/>
            <person name="Andreopoulos B."/>
            <person name="Lipzen A."/>
            <person name="Chen C."/>
            <person name="Yanf M."/>
            <person name="Daum C."/>
            <person name="Ng V."/>
            <person name="Clum A."/>
            <person name="Steindorff A."/>
            <person name="Ohm R."/>
            <person name="Martin F."/>
            <person name="Silar P."/>
            <person name="Natvig D."/>
            <person name="Lalanne C."/>
            <person name="Gautier V."/>
            <person name="Ament-velasquez S.L."/>
            <person name="Kruys A."/>
            <person name="Hutchinson M.I."/>
            <person name="Powell A.J."/>
            <person name="Barry K."/>
            <person name="Miller A.N."/>
            <person name="Grigoriev I.V."/>
            <person name="Debuchy R."/>
            <person name="Gladieux P."/>
            <person name="Thoren M.H."/>
            <person name="Johannesson H."/>
        </authorList>
    </citation>
    <scope>NUCLEOTIDE SEQUENCE</scope>
    <source>
        <strain evidence="2">SMH3187-1</strain>
    </source>
</reference>
<comment type="caution">
    <text evidence="2">The sequence shown here is derived from an EMBL/GenBank/DDBJ whole genome shotgun (WGS) entry which is preliminary data.</text>
</comment>
<dbReference type="AlphaFoldDB" id="A0AA40F9M5"/>
<feature type="signal peptide" evidence="1">
    <location>
        <begin position="1"/>
        <end position="39"/>
    </location>
</feature>
<feature type="chain" id="PRO_5041394502" evidence="1">
    <location>
        <begin position="40"/>
        <end position="110"/>
    </location>
</feature>
<name>A0AA40F9M5_9PEZI</name>
<keyword evidence="1" id="KW-0732">Signal</keyword>
<keyword evidence="3" id="KW-1185">Reference proteome</keyword>
<gene>
    <name evidence="2" type="ORF">B0T18DRAFT_385364</name>
</gene>
<evidence type="ECO:0000256" key="1">
    <source>
        <dbReference type="SAM" id="SignalP"/>
    </source>
</evidence>
<dbReference type="EMBL" id="JAUKUD010000001">
    <property type="protein sequence ID" value="KAK0753276.1"/>
    <property type="molecule type" value="Genomic_DNA"/>
</dbReference>
<organism evidence="2 3">
    <name type="scientific">Schizothecium vesticola</name>
    <dbReference type="NCBI Taxonomy" id="314040"/>
    <lineage>
        <taxon>Eukaryota</taxon>
        <taxon>Fungi</taxon>
        <taxon>Dikarya</taxon>
        <taxon>Ascomycota</taxon>
        <taxon>Pezizomycotina</taxon>
        <taxon>Sordariomycetes</taxon>
        <taxon>Sordariomycetidae</taxon>
        <taxon>Sordariales</taxon>
        <taxon>Schizotheciaceae</taxon>
        <taxon>Schizothecium</taxon>
    </lineage>
</organism>